<dbReference type="InterPro" id="IPR043129">
    <property type="entry name" value="ATPase_NBD"/>
</dbReference>
<dbReference type="Gene3D" id="3.30.420.40">
    <property type="match status" value="4"/>
</dbReference>
<dbReference type="Pfam" id="PF00022">
    <property type="entry name" value="Actin"/>
    <property type="match status" value="1"/>
</dbReference>
<dbReference type="EMBL" id="JADAQX010000034">
    <property type="protein sequence ID" value="KAF8822660.1"/>
    <property type="molecule type" value="Genomic_DNA"/>
</dbReference>
<dbReference type="SMART" id="SM00268">
    <property type="entry name" value="ACTIN"/>
    <property type="match status" value="1"/>
</dbReference>
<protein>
    <submittedName>
        <fullName evidence="3">Actin like protein ALP1</fullName>
    </submittedName>
</protein>
<dbReference type="InterPro" id="IPR004000">
    <property type="entry name" value="Actin"/>
</dbReference>
<comment type="caution">
    <text evidence="3">The sequence shown here is derived from an EMBL/GenBank/DDBJ whole genome shotgun (WGS) entry which is preliminary data.</text>
</comment>
<evidence type="ECO:0000256" key="2">
    <source>
        <dbReference type="RuleBase" id="RU000487"/>
    </source>
</evidence>
<name>A0ABQ7JFK9_9APIC</name>
<evidence type="ECO:0000313" key="3">
    <source>
        <dbReference type="EMBL" id="KAF8822660.1"/>
    </source>
</evidence>
<organism evidence="3 4">
    <name type="scientific">Cardiosporidium cionae</name>
    <dbReference type="NCBI Taxonomy" id="476202"/>
    <lineage>
        <taxon>Eukaryota</taxon>
        <taxon>Sar</taxon>
        <taxon>Alveolata</taxon>
        <taxon>Apicomplexa</taxon>
        <taxon>Aconoidasida</taxon>
        <taxon>Nephromycida</taxon>
        <taxon>Cardiosporidium</taxon>
    </lineage>
</organism>
<dbReference type="SUPFAM" id="SSF53067">
    <property type="entry name" value="Actin-like ATPase domain"/>
    <property type="match status" value="2"/>
</dbReference>
<evidence type="ECO:0000313" key="4">
    <source>
        <dbReference type="Proteomes" id="UP000823046"/>
    </source>
</evidence>
<accession>A0ABQ7JFK9</accession>
<keyword evidence="4" id="KW-1185">Reference proteome</keyword>
<comment type="similarity">
    <text evidence="2">Belongs to the actin family.</text>
</comment>
<comment type="catalytic activity">
    <reaction evidence="1">
        <text>ATP + H2O = ADP + phosphate + H(+)</text>
        <dbReference type="Rhea" id="RHEA:13065"/>
        <dbReference type="ChEBI" id="CHEBI:15377"/>
        <dbReference type="ChEBI" id="CHEBI:15378"/>
        <dbReference type="ChEBI" id="CHEBI:30616"/>
        <dbReference type="ChEBI" id="CHEBI:43474"/>
        <dbReference type="ChEBI" id="CHEBI:456216"/>
    </reaction>
</comment>
<sequence>MVTKNENGNGLYFQYIANKAIVIMTKFWTKHENCFAISGSTKAGFTGETQPSLIIPSVVGQPRKRYEHLVGGKILHVGPDALAGMSQLSLTYPIDHGHIDDWLEIEELWKYTFTALGVNPSQHPILLTEPPLCSSRHREKMAEIIFEVFNSPELNISVTGLMAIHATGQLTGCILDIGEGVTQCTPVIEGFLGKESVQRSDFGGQELNLFLNQTLCEMGYTLTTRDEYEYVREIKEKLCFCSRDPATDALRNDLTVTYTLPDGNVLKDGSTMEIVMGPECLYPAEALFNPQLCSRDNAPLTDIIWNSLMVASVNMLLFQSRQCALFSAFRNQIELFLIVDSLLQRIMYLVSKMCQACPLESRRSLLGSVYVCGGSTMFEGFRDRLEDELRNTAPSQARHNVQVISRDDRKHLGWIGASIFCNPSTRESLDYCWTSREEWNEIGARIIHAKSCPNIVFNRVFLCNLKP</sequence>
<dbReference type="PANTHER" id="PTHR11937">
    <property type="entry name" value="ACTIN"/>
    <property type="match status" value="1"/>
</dbReference>
<evidence type="ECO:0000256" key="1">
    <source>
        <dbReference type="ARBA" id="ARBA00049360"/>
    </source>
</evidence>
<proteinExistence type="inferred from homology"/>
<reference evidence="3 4" key="1">
    <citation type="journal article" date="2020" name="bioRxiv">
        <title>Metabolic contributions of an alphaproteobacterial endosymbiont in the apicomplexan Cardiosporidium cionae.</title>
        <authorList>
            <person name="Hunter E.S."/>
            <person name="Paight C.J."/>
            <person name="Lane C.E."/>
        </authorList>
    </citation>
    <scope>NUCLEOTIDE SEQUENCE [LARGE SCALE GENOMIC DNA]</scope>
    <source>
        <strain evidence="3">ESH_2018</strain>
    </source>
</reference>
<dbReference type="Gene3D" id="3.90.640.10">
    <property type="entry name" value="Actin, Chain A, domain 4"/>
    <property type="match status" value="1"/>
</dbReference>
<gene>
    <name evidence="3" type="primary">ALP1</name>
    <name evidence="3" type="ORF">IE077_003201</name>
</gene>
<dbReference type="Proteomes" id="UP000823046">
    <property type="component" value="Unassembled WGS sequence"/>
</dbReference>
<dbReference type="PRINTS" id="PR00190">
    <property type="entry name" value="ACTIN"/>
</dbReference>